<dbReference type="SUPFAM" id="SSF57783">
    <property type="entry name" value="Zinc beta-ribbon"/>
    <property type="match status" value="1"/>
</dbReference>
<dbReference type="SMART" id="SM00885">
    <property type="entry name" value="D5_N"/>
    <property type="match status" value="1"/>
</dbReference>
<dbReference type="InterPro" id="IPR051620">
    <property type="entry name" value="ORF904-like_C"/>
</dbReference>
<proteinExistence type="predicted"/>
<dbReference type="KEGG" id="lfp:Y981_03500"/>
<dbReference type="InterPro" id="IPR002694">
    <property type="entry name" value="Znf_CHC2"/>
</dbReference>
<evidence type="ECO:0000256" key="2">
    <source>
        <dbReference type="ARBA" id="ARBA00022801"/>
    </source>
</evidence>
<evidence type="ECO:0000313" key="7">
    <source>
        <dbReference type="Proteomes" id="UP000027059"/>
    </source>
</evidence>
<dbReference type="InterPro" id="IPR027417">
    <property type="entry name" value="P-loop_NTPase"/>
</dbReference>
<dbReference type="Proteomes" id="UP000027059">
    <property type="component" value="Chromosome"/>
</dbReference>
<feature type="region of interest" description="Disordered" evidence="4">
    <location>
        <begin position="770"/>
        <end position="794"/>
    </location>
</feature>
<gene>
    <name evidence="6" type="ORF">Y981_03500</name>
</gene>
<evidence type="ECO:0000256" key="3">
    <source>
        <dbReference type="ARBA" id="ARBA00022840"/>
    </source>
</evidence>
<dbReference type="Gene3D" id="3.40.1360.10">
    <property type="match status" value="1"/>
</dbReference>
<feature type="domain" description="SF3 helicase" evidence="5">
    <location>
        <begin position="468"/>
        <end position="627"/>
    </location>
</feature>
<dbReference type="InterPro" id="IPR006500">
    <property type="entry name" value="Helicase_put_C_phage/plasmid"/>
</dbReference>
<dbReference type="GO" id="GO:0008270">
    <property type="term" value="F:zinc ion binding"/>
    <property type="evidence" value="ECO:0007669"/>
    <property type="project" value="InterPro"/>
</dbReference>
<dbReference type="GO" id="GO:0016787">
    <property type="term" value="F:hydrolase activity"/>
    <property type="evidence" value="ECO:0007669"/>
    <property type="project" value="UniProtKB-KW"/>
</dbReference>
<evidence type="ECO:0000259" key="5">
    <source>
        <dbReference type="PROSITE" id="PS51206"/>
    </source>
</evidence>
<dbReference type="EMBL" id="CP007243">
    <property type="protein sequence ID" value="AIA30175.1"/>
    <property type="molecule type" value="Genomic_DNA"/>
</dbReference>
<dbReference type="InterPro" id="IPR036977">
    <property type="entry name" value="DNA_primase_Znf_CHC2"/>
</dbReference>
<sequence length="794" mass="88588">MAMSVKSAEDLATALGGKRDGTQFIACCPSHDDSTPSLTIRDGDDGRILVYCHGGCRNADVINVLKTMDLWPSPTREENHPRSVSSSREEKAPATFPNLESLQSFLGKTGSVRLYHYPLVNSIPWGMARIDRSSGKKTFRAWHQGSGGKILLSKPPVQKLPLYHAEQLPDDKTIPVWIVEGEKCADALTGLGVPAVTSANGAGSAKHSDWSALDDRPVVIWPDNDLSGKKYRDEVIACLGTRVARLDVANVEALGIEEGEDCADWIAAGHTDLSGIPMIKDEAPKIGDDDPHLTDLGNCFRLVRRHGENIRYVGAWKKWLVWQGNHWKIDNAGAVERFAKDTVLRIPEEIFRETERLMQTADDSVSEKIRKKIKEILGWGKKSEADNRLGAMINLTKSELQIALSPEDFDTDPFLLGVKNGVIDLRDGRLIEPRRDQYITKNSKIDYQPGAKAPIWEKFLERIQPDPDVRAFLQRWGGYCLTGDTSEQCFTIFYGTGNNGKTTLVDTFMHILGTWARQADFKTFVMKDRDAASNDLARLFGTRLVTATESQENTRLDEAVIKSLTGGDRITARYLYSEFFEYTPSFKIILSSNHKPQIRGTDEGIWRRIRLVPFLVTIPEDEKDPHLKKKLFAEAPGILNWMIDGCREWQQIGLGMPEAIQLATGEYRESSDLIGRWISERCVVTPKAEGTIKDLYEDFCSWTEEEGINRPPIKRKFSEALGEKGFQKVRIGHKGLAGFYGVGLIADVADSADEVSDKSVHKEVLIEKKPEKTSAESATSADLIDLDIPEGAKN</sequence>
<organism evidence="6 7">
    <name type="scientific">Leptospirillum ferriphilum YSK</name>
    <dbReference type="NCBI Taxonomy" id="1441628"/>
    <lineage>
        <taxon>Bacteria</taxon>
        <taxon>Pseudomonadati</taxon>
        <taxon>Nitrospirota</taxon>
        <taxon>Nitrospiria</taxon>
        <taxon>Nitrospirales</taxon>
        <taxon>Nitrospiraceae</taxon>
        <taxon>Leptospirillum</taxon>
    </lineage>
</organism>
<protein>
    <submittedName>
        <fullName evidence="6">DNA primase</fullName>
    </submittedName>
</protein>
<dbReference type="InterPro" id="IPR014818">
    <property type="entry name" value="Phage/plasmid_primase_P4_C"/>
</dbReference>
<dbReference type="InterPro" id="IPR014015">
    <property type="entry name" value="Helicase_SF3_DNA-vir"/>
</dbReference>
<keyword evidence="7" id="KW-1185">Reference proteome</keyword>
<dbReference type="Pfam" id="PF08706">
    <property type="entry name" value="D5_N"/>
    <property type="match status" value="1"/>
</dbReference>
<dbReference type="PANTHER" id="PTHR35372:SF2">
    <property type="entry name" value="SF3 HELICASE DOMAIN-CONTAINING PROTEIN"/>
    <property type="match status" value="1"/>
</dbReference>
<dbReference type="GO" id="GO:0003899">
    <property type="term" value="F:DNA-directed RNA polymerase activity"/>
    <property type="evidence" value="ECO:0007669"/>
    <property type="project" value="InterPro"/>
</dbReference>
<dbReference type="Pfam" id="PF01807">
    <property type="entry name" value="Zn_ribbon_DnaG"/>
    <property type="match status" value="1"/>
</dbReference>
<dbReference type="Gene3D" id="3.90.580.10">
    <property type="entry name" value="Zinc finger, CHC2-type domain"/>
    <property type="match status" value="1"/>
</dbReference>
<dbReference type="Gene3D" id="3.40.50.300">
    <property type="entry name" value="P-loop containing nucleotide triphosphate hydrolases"/>
    <property type="match status" value="1"/>
</dbReference>
<dbReference type="InterPro" id="IPR045455">
    <property type="entry name" value="NrS-1_pol-like_helicase"/>
</dbReference>
<dbReference type="HOGENOM" id="CLU_018483_0_0_0"/>
<dbReference type="PROSITE" id="PS51206">
    <property type="entry name" value="SF3_HELICASE_1"/>
    <property type="match status" value="1"/>
</dbReference>
<evidence type="ECO:0000256" key="1">
    <source>
        <dbReference type="ARBA" id="ARBA00022741"/>
    </source>
</evidence>
<keyword evidence="1" id="KW-0547">Nucleotide-binding</keyword>
<dbReference type="OrthoDB" id="5959484at2"/>
<dbReference type="CDD" id="cd01029">
    <property type="entry name" value="TOPRIM_primases"/>
    <property type="match status" value="1"/>
</dbReference>
<reference evidence="7" key="1">
    <citation type="submission" date="2014-02" db="EMBL/GenBank/DDBJ databases">
        <title>Complete genome sequence and comparative genomic analysis of the nitrogen-fixing bacterium Leptospirillum ferriphilum YSK.</title>
        <authorList>
            <person name="Guo X."/>
            <person name="Yin H."/>
            <person name="Liang Y."/>
            <person name="Hu Q."/>
            <person name="Ma L."/>
            <person name="Xiao Y."/>
            <person name="Zhang X."/>
            <person name="Qiu G."/>
            <person name="Liu X."/>
        </authorList>
    </citation>
    <scope>NUCLEOTIDE SEQUENCE [LARGE SCALE GENOMIC DNA]</scope>
    <source>
        <strain evidence="7">YSK</strain>
    </source>
</reference>
<dbReference type="GO" id="GO:0006260">
    <property type="term" value="P:DNA replication"/>
    <property type="evidence" value="ECO:0007669"/>
    <property type="project" value="InterPro"/>
</dbReference>
<reference evidence="6 7" key="2">
    <citation type="journal article" date="2015" name="Biomed. Res. Int.">
        <title>Effects of Arsenite Resistance on the Growth and Functional Gene Expression of Leptospirillum ferriphilum and Acidithiobacillus thiooxidans in Pure Culture and Coculture.</title>
        <authorList>
            <person name="Jiang H."/>
            <person name="Liang Y."/>
            <person name="Yin H."/>
            <person name="Xiao Y."/>
            <person name="Guo X."/>
            <person name="Xu Y."/>
            <person name="Hu Q."/>
            <person name="Liu H."/>
            <person name="Liu X."/>
        </authorList>
    </citation>
    <scope>NUCLEOTIDE SEQUENCE [LARGE SCALE GENOMIC DNA]</scope>
    <source>
        <strain evidence="6 7">YSK</strain>
    </source>
</reference>
<dbReference type="NCBIfam" id="TIGR01613">
    <property type="entry name" value="primase_Cterm"/>
    <property type="match status" value="1"/>
</dbReference>
<evidence type="ECO:0000313" key="6">
    <source>
        <dbReference type="EMBL" id="AIA30175.1"/>
    </source>
</evidence>
<dbReference type="PANTHER" id="PTHR35372">
    <property type="entry name" value="ATP BINDING PROTEIN-RELATED"/>
    <property type="match status" value="1"/>
</dbReference>
<accession>A0A059XSZ9</accession>
<name>A0A059XSZ9_9BACT</name>
<dbReference type="GO" id="GO:0003677">
    <property type="term" value="F:DNA binding"/>
    <property type="evidence" value="ECO:0007669"/>
    <property type="project" value="InterPro"/>
</dbReference>
<feature type="region of interest" description="Disordered" evidence="4">
    <location>
        <begin position="72"/>
        <end position="92"/>
    </location>
</feature>
<dbReference type="GO" id="GO:0005524">
    <property type="term" value="F:ATP binding"/>
    <property type="evidence" value="ECO:0007669"/>
    <property type="project" value="UniProtKB-KW"/>
</dbReference>
<feature type="compositionally biased region" description="Basic and acidic residues" evidence="4">
    <location>
        <begin position="75"/>
        <end position="92"/>
    </location>
</feature>
<evidence type="ECO:0000256" key="4">
    <source>
        <dbReference type="SAM" id="MobiDB-lite"/>
    </source>
</evidence>
<dbReference type="InterPro" id="IPR034154">
    <property type="entry name" value="TOPRIM_DnaG/twinkle"/>
</dbReference>
<dbReference type="SUPFAM" id="SSF52540">
    <property type="entry name" value="P-loop containing nucleoside triphosphate hydrolases"/>
    <property type="match status" value="1"/>
</dbReference>
<keyword evidence="3" id="KW-0067">ATP-binding</keyword>
<dbReference type="Pfam" id="PF19263">
    <property type="entry name" value="DUF5906"/>
    <property type="match status" value="1"/>
</dbReference>
<dbReference type="AlphaFoldDB" id="A0A059XSZ9"/>
<keyword evidence="2" id="KW-0378">Hydrolase</keyword>